<gene>
    <name evidence="6" type="ORF">EYQ70_03575</name>
</gene>
<accession>A0A7J4GS56</accession>
<feature type="transmembrane region" description="Helical" evidence="5">
    <location>
        <begin position="250"/>
        <end position="268"/>
    </location>
</feature>
<comment type="caution">
    <text evidence="6">The sequence shown here is derived from an EMBL/GenBank/DDBJ whole genome shotgun (WGS) entry which is preliminary data.</text>
</comment>
<evidence type="ECO:0000313" key="7">
    <source>
        <dbReference type="Proteomes" id="UP000585802"/>
    </source>
</evidence>
<dbReference type="PANTHER" id="PTHR42723:SF1">
    <property type="entry name" value="CHLOROPHYLL SYNTHASE, CHLOROPLASTIC"/>
    <property type="match status" value="1"/>
</dbReference>
<dbReference type="GO" id="GO:0005886">
    <property type="term" value="C:plasma membrane"/>
    <property type="evidence" value="ECO:0007669"/>
    <property type="project" value="UniProtKB-SubCell"/>
</dbReference>
<feature type="transmembrane region" description="Helical" evidence="5">
    <location>
        <begin position="6"/>
        <end position="27"/>
    </location>
</feature>
<dbReference type="PANTHER" id="PTHR42723">
    <property type="entry name" value="CHLOROPHYLL SYNTHASE"/>
    <property type="match status" value="1"/>
</dbReference>
<dbReference type="GO" id="GO:0016765">
    <property type="term" value="F:transferase activity, transferring alkyl or aryl (other than methyl) groups"/>
    <property type="evidence" value="ECO:0007669"/>
    <property type="project" value="InterPro"/>
</dbReference>
<evidence type="ECO:0000256" key="4">
    <source>
        <dbReference type="ARBA" id="ARBA00023136"/>
    </source>
</evidence>
<dbReference type="AlphaFoldDB" id="A0A7J4GS56"/>
<evidence type="ECO:0000256" key="1">
    <source>
        <dbReference type="ARBA" id="ARBA00004651"/>
    </source>
</evidence>
<dbReference type="EMBL" id="DUCX01000057">
    <property type="protein sequence ID" value="HIF37467.1"/>
    <property type="molecule type" value="Genomic_DNA"/>
</dbReference>
<comment type="subcellular location">
    <subcellularLocation>
        <location evidence="1">Cell membrane</location>
        <topology evidence="1">Multi-pass membrane protein</topology>
    </subcellularLocation>
</comment>
<evidence type="ECO:0000256" key="2">
    <source>
        <dbReference type="ARBA" id="ARBA00022692"/>
    </source>
</evidence>
<proteinExistence type="predicted"/>
<feature type="transmembrane region" description="Helical" evidence="5">
    <location>
        <begin position="39"/>
        <end position="59"/>
    </location>
</feature>
<sequence length="325" mass="35936">MYLGILLVIERMCFIYKNTSLVLIMLNRNVVQNWWDLSRGGNIIFGITTVTLGAFMMGVTYQESIVTLALHSFCIAAFIASWFSINDLLDIEVDRINHPDRPLPSENISKESARKYGHRMMILSGVGLVAIILNDEKGIEGLAWVDSVIVWLMALLLMIIYELDGKPFNPSLKKRMFWGNLTIAGTISITILFGAAAINHATNPLLWLVAASAMALTTAREICMDSNDRFGDYDRTTLPRVIGLQKTRKTVWILAVAAALLMLLPFAFKLLPSNMILLILPAIVCIISSKPFLTRGSDAEAAEVLRAGMVFGLVGLALCGMIINR</sequence>
<feature type="transmembrane region" description="Helical" evidence="5">
    <location>
        <begin position="305"/>
        <end position="323"/>
    </location>
</feature>
<feature type="transmembrane region" description="Helical" evidence="5">
    <location>
        <begin position="116"/>
        <end position="133"/>
    </location>
</feature>
<feature type="transmembrane region" description="Helical" evidence="5">
    <location>
        <begin position="65"/>
        <end position="85"/>
    </location>
</feature>
<dbReference type="Proteomes" id="UP000585802">
    <property type="component" value="Unassembled WGS sequence"/>
</dbReference>
<protein>
    <recommendedName>
        <fullName evidence="8">Prenyltransferase</fullName>
    </recommendedName>
</protein>
<reference evidence="7" key="1">
    <citation type="journal article" date="2019" name="bioRxiv">
        <title>Genome diversification in globally distributed novel marine Proteobacteria is linked to environmental adaptation.</title>
        <authorList>
            <person name="Zhou Z."/>
            <person name="Tran P.Q."/>
            <person name="Kieft K."/>
            <person name="Anantharaman K."/>
        </authorList>
    </citation>
    <scope>NUCLEOTIDE SEQUENCE [LARGE SCALE GENOMIC DNA]</scope>
</reference>
<evidence type="ECO:0000313" key="6">
    <source>
        <dbReference type="EMBL" id="HIF37467.1"/>
    </source>
</evidence>
<evidence type="ECO:0000256" key="3">
    <source>
        <dbReference type="ARBA" id="ARBA00022989"/>
    </source>
</evidence>
<keyword evidence="4 5" id="KW-0472">Membrane</keyword>
<dbReference type="InterPro" id="IPR000537">
    <property type="entry name" value="UbiA_prenyltransferase"/>
</dbReference>
<keyword evidence="2 5" id="KW-0812">Transmembrane</keyword>
<organism evidence="6 7">
    <name type="scientific">Marine Group III euryarchaeote</name>
    <dbReference type="NCBI Taxonomy" id="2173149"/>
    <lineage>
        <taxon>Archaea</taxon>
        <taxon>Methanobacteriati</taxon>
        <taxon>Thermoplasmatota</taxon>
        <taxon>Thermoplasmata</taxon>
        <taxon>Candidatus Thermoprofundales</taxon>
    </lineage>
</organism>
<feature type="transmembrane region" description="Helical" evidence="5">
    <location>
        <begin position="176"/>
        <end position="198"/>
    </location>
</feature>
<dbReference type="Pfam" id="PF01040">
    <property type="entry name" value="UbiA"/>
    <property type="match status" value="1"/>
</dbReference>
<feature type="transmembrane region" description="Helical" evidence="5">
    <location>
        <begin position="274"/>
        <end position="293"/>
    </location>
</feature>
<evidence type="ECO:0000256" key="5">
    <source>
        <dbReference type="SAM" id="Phobius"/>
    </source>
</evidence>
<name>A0A7J4GS56_9ARCH</name>
<keyword evidence="3 5" id="KW-1133">Transmembrane helix</keyword>
<feature type="transmembrane region" description="Helical" evidence="5">
    <location>
        <begin position="145"/>
        <end position="164"/>
    </location>
</feature>
<dbReference type="InterPro" id="IPR044878">
    <property type="entry name" value="UbiA_sf"/>
</dbReference>
<dbReference type="Gene3D" id="1.10.357.140">
    <property type="entry name" value="UbiA prenyltransferase"/>
    <property type="match status" value="1"/>
</dbReference>
<dbReference type="InterPro" id="IPR050475">
    <property type="entry name" value="Prenyltransferase_related"/>
</dbReference>
<evidence type="ECO:0008006" key="8">
    <source>
        <dbReference type="Google" id="ProtNLM"/>
    </source>
</evidence>